<evidence type="ECO:0000313" key="2">
    <source>
        <dbReference type="WBParaSite" id="Pan_g5355.t1"/>
    </source>
</evidence>
<dbReference type="AlphaFoldDB" id="A0A7E4VYV1"/>
<keyword evidence="1" id="KW-1185">Reference proteome</keyword>
<proteinExistence type="predicted"/>
<protein>
    <submittedName>
        <fullName evidence="2">DUF38 domain-containing protein</fullName>
    </submittedName>
</protein>
<accession>A0A7E4VYV1</accession>
<name>A0A7E4VYV1_PANRE</name>
<dbReference type="Proteomes" id="UP000492821">
    <property type="component" value="Unassembled WGS sequence"/>
</dbReference>
<reference evidence="1" key="1">
    <citation type="journal article" date="2013" name="Genetics">
        <title>The draft genome and transcriptome of Panagrellus redivivus are shaped by the harsh demands of a free-living lifestyle.</title>
        <authorList>
            <person name="Srinivasan J."/>
            <person name="Dillman A.R."/>
            <person name="Macchietto M.G."/>
            <person name="Heikkinen L."/>
            <person name="Lakso M."/>
            <person name="Fracchia K.M."/>
            <person name="Antoshechkin I."/>
            <person name="Mortazavi A."/>
            <person name="Wong G."/>
            <person name="Sternberg P.W."/>
        </authorList>
    </citation>
    <scope>NUCLEOTIDE SEQUENCE [LARGE SCALE GENOMIC DNA]</scope>
    <source>
        <strain evidence="1">MT8872</strain>
    </source>
</reference>
<dbReference type="WBParaSite" id="Pan_g5355.t1">
    <property type="protein sequence ID" value="Pan_g5355.t1"/>
    <property type="gene ID" value="Pan_g5355"/>
</dbReference>
<organism evidence="1 2">
    <name type="scientific">Panagrellus redivivus</name>
    <name type="common">Microworm</name>
    <dbReference type="NCBI Taxonomy" id="6233"/>
    <lineage>
        <taxon>Eukaryota</taxon>
        <taxon>Metazoa</taxon>
        <taxon>Ecdysozoa</taxon>
        <taxon>Nematoda</taxon>
        <taxon>Chromadorea</taxon>
        <taxon>Rhabditida</taxon>
        <taxon>Tylenchina</taxon>
        <taxon>Panagrolaimomorpha</taxon>
        <taxon>Panagrolaimoidea</taxon>
        <taxon>Panagrolaimidae</taxon>
        <taxon>Panagrellus</taxon>
    </lineage>
</organism>
<evidence type="ECO:0000313" key="1">
    <source>
        <dbReference type="Proteomes" id="UP000492821"/>
    </source>
</evidence>
<sequence length="377" mass="42771">MSGSTITSSINLPILRGIYSKILAHSTSHVCPLMLSGKIPLIAFWQFVSDVSEATVIRDEPVRIDLSLHKKGTLSIHPTDGSFGRRILDYGIRNIKTLTVEIAPIWVRNWLKEFVNHDRLEELIIGRKVEKGAFPVLAQIAESVKKLSDKTGQVVSKLEEGDFEYLSINMMNFSWPQNLLSNMKFTTKYFRCVVDERCETHTLAAIKRQFAKVSSEKLAAVKTFHIVFNFVRAQRDFQPFIDTIVEIMPNVRTIVLNLKTEDPGLQRAYKFLPSNIGRTYEGIQQLVPPLGVTIKTKVTSVTKSFAYDNDLELPTRITDALGCMQRVPLGRNVKVSTSTRALKNERNRYQQFVFDAGNEMGGQKEFSADLTIYVEIY</sequence>
<reference evidence="2" key="2">
    <citation type="submission" date="2020-10" db="UniProtKB">
        <authorList>
            <consortium name="WormBaseParasite"/>
        </authorList>
    </citation>
    <scope>IDENTIFICATION</scope>
</reference>